<sequence length="74" mass="8224">MQLSLAKRQWKGQLGIASENNENSALALGKQLLHFQQYTPLEEVFAHIDAITSSQLKEVANEVFADAASALIYY</sequence>
<dbReference type="InterPro" id="IPR011249">
    <property type="entry name" value="Metalloenz_LuxS/M16"/>
</dbReference>
<dbReference type="AlphaFoldDB" id="A0A645ICE1"/>
<gene>
    <name evidence="1" type="ORF">SDC9_196581</name>
</gene>
<dbReference type="EMBL" id="VSSQ01111774">
    <property type="protein sequence ID" value="MPN48968.1"/>
    <property type="molecule type" value="Genomic_DNA"/>
</dbReference>
<dbReference type="SUPFAM" id="SSF63411">
    <property type="entry name" value="LuxS/MPP-like metallohydrolase"/>
    <property type="match status" value="1"/>
</dbReference>
<comment type="caution">
    <text evidence="1">The sequence shown here is derived from an EMBL/GenBank/DDBJ whole genome shotgun (WGS) entry which is preliminary data.</text>
</comment>
<protein>
    <submittedName>
        <fullName evidence="1">Uncharacterized protein</fullName>
    </submittedName>
</protein>
<reference evidence="1" key="1">
    <citation type="submission" date="2019-08" db="EMBL/GenBank/DDBJ databases">
        <authorList>
            <person name="Kucharzyk K."/>
            <person name="Murdoch R.W."/>
            <person name="Higgins S."/>
            <person name="Loffler F."/>
        </authorList>
    </citation>
    <scope>NUCLEOTIDE SEQUENCE</scope>
</reference>
<proteinExistence type="predicted"/>
<accession>A0A645ICE1</accession>
<dbReference type="Gene3D" id="3.30.830.10">
    <property type="entry name" value="Metalloenzyme, LuxS/M16 peptidase-like"/>
    <property type="match status" value="1"/>
</dbReference>
<organism evidence="1">
    <name type="scientific">bioreactor metagenome</name>
    <dbReference type="NCBI Taxonomy" id="1076179"/>
    <lineage>
        <taxon>unclassified sequences</taxon>
        <taxon>metagenomes</taxon>
        <taxon>ecological metagenomes</taxon>
    </lineage>
</organism>
<evidence type="ECO:0000313" key="1">
    <source>
        <dbReference type="EMBL" id="MPN48968.1"/>
    </source>
</evidence>
<name>A0A645ICE1_9ZZZZ</name>
<dbReference type="GO" id="GO:0046872">
    <property type="term" value="F:metal ion binding"/>
    <property type="evidence" value="ECO:0007669"/>
    <property type="project" value="InterPro"/>
</dbReference>